<feature type="transmembrane region" description="Helical" evidence="1">
    <location>
        <begin position="343"/>
        <end position="364"/>
    </location>
</feature>
<gene>
    <name evidence="3" type="ORF">M5W83_23685</name>
</gene>
<evidence type="ECO:0000256" key="1">
    <source>
        <dbReference type="SAM" id="Phobius"/>
    </source>
</evidence>
<evidence type="ECO:0000313" key="4">
    <source>
        <dbReference type="Proteomes" id="UP001209276"/>
    </source>
</evidence>
<feature type="transmembrane region" description="Helical" evidence="1">
    <location>
        <begin position="151"/>
        <end position="169"/>
    </location>
</feature>
<sequence length="681" mass="78151">MSLLIYEMKKMFVHQKGLLFIGLFFVFSMASLIVFDTPSNQDIEMNSGPYSYYLDQVNGPYSEDTERFFANESKTISDANIVLRKAYDNWYDGKISEQEFEALSGPLDKIVQNERGFKLIYDQFAYIREHPDNRYFLYTNGWNGLLANDSLDFLFLALLLVIVTPIFCYEFDSKMDPIILTVHKGTKTQAICKVGLVSVTVIILCLLMSGLRYWFFDLKYGLENGSYPLQSLSYFGTSTKNISLFGTFLTATACKIFGNLSFAMLIMCVAVCIKKYALTLFACTALSLLPYYGFSLESSKYFVPGPLGFMVATGYFRGNEYHHNIFTDQMDVVFREVSGPAGLILFAVTLCLSIGMWIVILVRHMNVWGARQRRHWARPLGLSLILCFAVSGLAGCVPKENAANDDIYNWSSRRAFENEHYRFHVDDTDLNGSRIVFEDKRTGKTRNLIRNPLQSLTKVEDSIYGNGPVVYYMKYDYDKSQFREAVDRLSIIEVDTSTFNERIVFEKSVNTEKSNFLGLVHADESDLRFFNTVSSFFLNDGNIYFIGENEIRKVNAFTGRANVIIQFPVLRSAAFDGRNIYYVNEKSEVAKYDTKTDTATVLPDIITDYFVLTDTELLFLNRKDQQKIYAMSLSDSAIRKITDKTALDFRCDNQYIFYVNKADLKKYRIDRDGRNDSLFLE</sequence>
<comment type="caution">
    <text evidence="3">The sequence shown here is derived from an EMBL/GenBank/DDBJ whole genome shotgun (WGS) entry which is preliminary data.</text>
</comment>
<feature type="transmembrane region" description="Helical" evidence="1">
    <location>
        <begin position="190"/>
        <end position="215"/>
    </location>
</feature>
<proteinExistence type="predicted"/>
<dbReference type="Proteomes" id="UP001209276">
    <property type="component" value="Unassembled WGS sequence"/>
</dbReference>
<feature type="transmembrane region" description="Helical" evidence="1">
    <location>
        <begin position="276"/>
        <end position="294"/>
    </location>
</feature>
<keyword evidence="1" id="KW-0472">Membrane</keyword>
<evidence type="ECO:0000259" key="2">
    <source>
        <dbReference type="Pfam" id="PF16472"/>
    </source>
</evidence>
<keyword evidence="1" id="KW-1133">Transmembrane helix</keyword>
<evidence type="ECO:0000313" key="3">
    <source>
        <dbReference type="EMBL" id="MCY9610152.1"/>
    </source>
</evidence>
<protein>
    <submittedName>
        <fullName evidence="3">DUF5050 domain-containing protein</fullName>
    </submittedName>
</protein>
<dbReference type="SUPFAM" id="SSF63825">
    <property type="entry name" value="YWTD domain"/>
    <property type="match status" value="1"/>
</dbReference>
<name>A0ABT4G233_PANTH</name>
<dbReference type="EMBL" id="JAMDMM010000050">
    <property type="protein sequence ID" value="MCY9610152.1"/>
    <property type="molecule type" value="Genomic_DNA"/>
</dbReference>
<feature type="transmembrane region" description="Helical" evidence="1">
    <location>
        <begin position="17"/>
        <end position="35"/>
    </location>
</feature>
<accession>A0ABT4G233</accession>
<keyword evidence="4" id="KW-1185">Reference proteome</keyword>
<feature type="transmembrane region" description="Helical" evidence="1">
    <location>
        <begin position="376"/>
        <end position="394"/>
    </location>
</feature>
<organism evidence="3 4">
    <name type="scientific">Paenibacillus thiaminolyticus</name>
    <name type="common">Bacillus thiaminolyticus</name>
    <dbReference type="NCBI Taxonomy" id="49283"/>
    <lineage>
        <taxon>Bacteria</taxon>
        <taxon>Bacillati</taxon>
        <taxon>Bacillota</taxon>
        <taxon>Bacilli</taxon>
        <taxon>Bacillales</taxon>
        <taxon>Paenibacillaceae</taxon>
        <taxon>Paenibacillus</taxon>
    </lineage>
</organism>
<dbReference type="Pfam" id="PF16472">
    <property type="entry name" value="DUF5050"/>
    <property type="match status" value="1"/>
</dbReference>
<reference evidence="3 4" key="1">
    <citation type="submission" date="2022-05" db="EMBL/GenBank/DDBJ databases">
        <title>Genome Sequencing of Bee-Associated Microbes.</title>
        <authorList>
            <person name="Dunlap C."/>
        </authorList>
    </citation>
    <scope>NUCLEOTIDE SEQUENCE [LARGE SCALE GENOMIC DNA]</scope>
    <source>
        <strain evidence="3 4">NRRL B-14613</strain>
    </source>
</reference>
<keyword evidence="1" id="KW-0812">Transmembrane</keyword>
<dbReference type="RefSeq" id="WP_244194120.1">
    <property type="nucleotide sequence ID" value="NZ_CABMNB010000021.1"/>
</dbReference>
<dbReference type="GeneID" id="76999124"/>
<feature type="domain" description="Prolow-density lipoprotein receptor-related protein 1-like beta-propeller" evidence="2">
    <location>
        <begin position="609"/>
        <end position="677"/>
    </location>
</feature>
<dbReference type="InterPro" id="IPR032485">
    <property type="entry name" value="LRP1-like_beta_prop"/>
</dbReference>
<feature type="transmembrane region" description="Helical" evidence="1">
    <location>
        <begin position="242"/>
        <end position="269"/>
    </location>
</feature>